<name>A0A443IUW2_9BACI</name>
<gene>
    <name evidence="4" type="ORF">D4N35_007945</name>
</gene>
<organism evidence="4 5">
    <name type="scientific">Siminovitchia fortis</name>
    <dbReference type="NCBI Taxonomy" id="254758"/>
    <lineage>
        <taxon>Bacteria</taxon>
        <taxon>Bacillati</taxon>
        <taxon>Bacillota</taxon>
        <taxon>Bacilli</taxon>
        <taxon>Bacillales</taxon>
        <taxon>Bacillaceae</taxon>
        <taxon>Siminovitchia</taxon>
    </lineage>
</organism>
<dbReference type="AlphaFoldDB" id="A0A443IUW2"/>
<proteinExistence type="predicted"/>
<evidence type="ECO:0008006" key="6">
    <source>
        <dbReference type="Google" id="ProtNLM"/>
    </source>
</evidence>
<dbReference type="Proteomes" id="UP000273811">
    <property type="component" value="Unassembled WGS sequence"/>
</dbReference>
<feature type="domain" description="Type 4 fimbrial biogenesis protein PilX N-terminal" evidence="2">
    <location>
        <begin position="16"/>
        <end position="63"/>
    </location>
</feature>
<dbReference type="RefSeq" id="WP_120072240.1">
    <property type="nucleotide sequence ID" value="NZ_CP126113.1"/>
</dbReference>
<feature type="region of interest" description="Disordered" evidence="1">
    <location>
        <begin position="285"/>
        <end position="304"/>
    </location>
</feature>
<comment type="caution">
    <text evidence="4">The sequence shown here is derived from an EMBL/GenBank/DDBJ whole genome shotgun (WGS) entry which is preliminary data.</text>
</comment>
<evidence type="ECO:0000256" key="1">
    <source>
        <dbReference type="SAM" id="MobiDB-lite"/>
    </source>
</evidence>
<keyword evidence="5" id="KW-1185">Reference proteome</keyword>
<accession>A0A443IUW2</accession>
<dbReference type="Pfam" id="PF14341">
    <property type="entry name" value="PilX_N"/>
    <property type="match status" value="1"/>
</dbReference>
<feature type="domain" description="DUF7305" evidence="3">
    <location>
        <begin position="352"/>
        <end position="468"/>
    </location>
</feature>
<feature type="compositionally biased region" description="Basic and acidic residues" evidence="1">
    <location>
        <begin position="537"/>
        <end position="553"/>
    </location>
</feature>
<dbReference type="InterPro" id="IPR055729">
    <property type="entry name" value="DUF7305"/>
</dbReference>
<protein>
    <recommendedName>
        <fullName evidence="6">Type 4 fimbrial biogenesis protein PilX N-terminal domain-containing protein</fullName>
    </recommendedName>
</protein>
<dbReference type="Pfam" id="PF23981">
    <property type="entry name" value="DUF7305"/>
    <property type="match status" value="1"/>
</dbReference>
<dbReference type="OrthoDB" id="2163447at2"/>
<sequence length="570" mass="61068">MMKKQRRNKHYLNESGYSLVGVLLLVVLISVLGLGLLTVTTTSVQTTTSERSDQSAFYIAEAGATVKMAEIEEIVAEEVQEFEKTKDQKDENDISSKIYHFYDVLTDRLIESKKSTEEYGLNFEETFGKPAEFDVSTNEDGDVQINSKELKGSKQFKIISTGAIGNQKRTVEQVFTVEYVPAKGGSGDGGGGGGDDNTGGPQIVPCMAAYVNDTIRMTDGAYIKGDFTNDEDKCGVQAGSIGTRKAGAGSITVSGGPTIEGSIYVPPGSEGNALTGDSETIRKLPKPAGKDMGELPKLPDFPPIPENYMIPPNKEVQKDGNKHLVIDSGNILVTHYAANNYVLEMENHIKLDKIEVNSDRKLYIDTKKSNKEIVVKDLNITNGHIFIKGEGKLTIYVENSITMGSGSSINKDGEVKQLNVFLKGSHDPKNPKTLKLGGDQKIFGSLYAEDANIEFGAGGGFQGNLLTGGKSIKLSGGSRTTSALVLAPNANVELSEGGMVTGAVIAQSLNMKGGAGITYKKIKLPIFGGPGDNSDSDEGKVEDPDLDPGEGRNKGSFKVTKKALREQSPR</sequence>
<reference evidence="4" key="1">
    <citation type="submission" date="2018-12" db="EMBL/GenBank/DDBJ databases">
        <authorList>
            <person name="Sun L."/>
            <person name="Chen Z."/>
        </authorList>
    </citation>
    <scope>NUCLEOTIDE SEQUENCE [LARGE SCALE GENOMIC DNA]</scope>
    <source>
        <strain evidence="4">DSM 16012</strain>
    </source>
</reference>
<dbReference type="EMBL" id="QYTU02000014">
    <property type="protein sequence ID" value="RWR11861.1"/>
    <property type="molecule type" value="Genomic_DNA"/>
</dbReference>
<evidence type="ECO:0000259" key="2">
    <source>
        <dbReference type="Pfam" id="PF14341"/>
    </source>
</evidence>
<dbReference type="InterPro" id="IPR025746">
    <property type="entry name" value="PilX_N_dom"/>
</dbReference>
<evidence type="ECO:0000313" key="4">
    <source>
        <dbReference type="EMBL" id="RWR11861.1"/>
    </source>
</evidence>
<evidence type="ECO:0000259" key="3">
    <source>
        <dbReference type="Pfam" id="PF23981"/>
    </source>
</evidence>
<feature type="region of interest" description="Disordered" evidence="1">
    <location>
        <begin position="529"/>
        <end position="570"/>
    </location>
</feature>
<evidence type="ECO:0000313" key="5">
    <source>
        <dbReference type="Proteomes" id="UP000273811"/>
    </source>
</evidence>